<dbReference type="GO" id="GO:0006606">
    <property type="term" value="P:protein import into nucleus"/>
    <property type="evidence" value="ECO:0007669"/>
    <property type="project" value="TreeGrafter"/>
</dbReference>
<proteinExistence type="inferred from homology"/>
<dbReference type="InterPro" id="IPR007187">
    <property type="entry name" value="Nucleoporin_Nup133/Nup155_C"/>
</dbReference>
<dbReference type="AlphaFoldDB" id="A0A8H7QQB9"/>
<dbReference type="InterPro" id="IPR042533">
    <property type="entry name" value="Nucleoporin_Nup155_C_1"/>
</dbReference>
<evidence type="ECO:0000256" key="4">
    <source>
        <dbReference type="ARBA" id="ARBA00023242"/>
    </source>
</evidence>
<comment type="caution">
    <text evidence="7">The sequence shown here is derived from an EMBL/GenBank/DDBJ whole genome shotgun (WGS) entry which is preliminary data.</text>
</comment>
<gene>
    <name evidence="7" type="ORF">INT47_012381</name>
</gene>
<dbReference type="Gene3D" id="1.25.40.450">
    <property type="entry name" value="Nucleoporin, helical domain, N-terminal subdomain"/>
    <property type="match status" value="1"/>
</dbReference>
<evidence type="ECO:0000313" key="8">
    <source>
        <dbReference type="Proteomes" id="UP000603453"/>
    </source>
</evidence>
<evidence type="ECO:0000256" key="2">
    <source>
        <dbReference type="ARBA" id="ARBA00007373"/>
    </source>
</evidence>
<evidence type="ECO:0000313" key="7">
    <source>
        <dbReference type="EMBL" id="KAG2195840.1"/>
    </source>
</evidence>
<dbReference type="GO" id="GO:0000972">
    <property type="term" value="P:transcription-dependent tethering of RNA polymerase II gene DNA at nuclear periphery"/>
    <property type="evidence" value="ECO:0007669"/>
    <property type="project" value="TreeGrafter"/>
</dbReference>
<dbReference type="Pfam" id="PF03177">
    <property type="entry name" value="Nucleoporin_C"/>
    <property type="match status" value="1"/>
</dbReference>
<comment type="similarity">
    <text evidence="2">Belongs to the non-repetitive/WGA-negative nucleoporin family.</text>
</comment>
<dbReference type="Proteomes" id="UP000603453">
    <property type="component" value="Unassembled WGS sequence"/>
</dbReference>
<organism evidence="7 8">
    <name type="scientific">Mucor saturninus</name>
    <dbReference type="NCBI Taxonomy" id="64648"/>
    <lineage>
        <taxon>Eukaryota</taxon>
        <taxon>Fungi</taxon>
        <taxon>Fungi incertae sedis</taxon>
        <taxon>Mucoromycota</taxon>
        <taxon>Mucoromycotina</taxon>
        <taxon>Mucoromycetes</taxon>
        <taxon>Mucorales</taxon>
        <taxon>Mucorineae</taxon>
        <taxon>Mucoraceae</taxon>
        <taxon>Mucor</taxon>
    </lineage>
</organism>
<evidence type="ECO:0008006" key="9">
    <source>
        <dbReference type="Google" id="ProtNLM"/>
    </source>
</evidence>
<dbReference type="GO" id="GO:0017056">
    <property type="term" value="F:structural constituent of nuclear pore"/>
    <property type="evidence" value="ECO:0007669"/>
    <property type="project" value="InterPro"/>
</dbReference>
<feature type="domain" description="Nucleoporin Nup133/Nup155-like N-terminal" evidence="6">
    <location>
        <begin position="63"/>
        <end position="476"/>
    </location>
</feature>
<dbReference type="PANTHER" id="PTHR10350:SF6">
    <property type="entry name" value="NUCLEAR PORE COMPLEX PROTEIN NUP155"/>
    <property type="match status" value="1"/>
</dbReference>
<dbReference type="Pfam" id="PF08801">
    <property type="entry name" value="Nucleoporin_N"/>
    <property type="match status" value="1"/>
</dbReference>
<protein>
    <recommendedName>
        <fullName evidence="9">Nuclear pore complex protein Nup155</fullName>
    </recommendedName>
</protein>
<accession>A0A8H7QQB9</accession>
<dbReference type="InterPro" id="IPR042537">
    <property type="entry name" value="Nucleoporin_Nup155_C_2"/>
</dbReference>
<dbReference type="InterPro" id="IPR014908">
    <property type="entry name" value="Nucleoporin_Nup133/Nup155_N"/>
</dbReference>
<evidence type="ECO:0000256" key="1">
    <source>
        <dbReference type="ARBA" id="ARBA00004123"/>
    </source>
</evidence>
<evidence type="ECO:0000256" key="3">
    <source>
        <dbReference type="ARBA" id="ARBA00022448"/>
    </source>
</evidence>
<keyword evidence="8" id="KW-1185">Reference proteome</keyword>
<reference evidence="7" key="1">
    <citation type="submission" date="2020-12" db="EMBL/GenBank/DDBJ databases">
        <title>Metabolic potential, ecology and presence of endohyphal bacteria is reflected in genomic diversity of Mucoromycotina.</title>
        <authorList>
            <person name="Muszewska A."/>
            <person name="Okrasinska A."/>
            <person name="Steczkiewicz K."/>
            <person name="Drgas O."/>
            <person name="Orlowska M."/>
            <person name="Perlinska-Lenart U."/>
            <person name="Aleksandrzak-Piekarczyk T."/>
            <person name="Szatraj K."/>
            <person name="Zielenkiewicz U."/>
            <person name="Pilsyk S."/>
            <person name="Malc E."/>
            <person name="Mieczkowski P."/>
            <person name="Kruszewska J.S."/>
            <person name="Biernat P."/>
            <person name="Pawlowska J."/>
        </authorList>
    </citation>
    <scope>NUCLEOTIDE SEQUENCE</scope>
    <source>
        <strain evidence="7">WA0000017839</strain>
    </source>
</reference>
<dbReference type="PANTHER" id="PTHR10350">
    <property type="entry name" value="NUCLEAR PORE COMPLEX PROTEIN NUP155"/>
    <property type="match status" value="1"/>
</dbReference>
<dbReference type="OrthoDB" id="338970at2759"/>
<dbReference type="Gene3D" id="1.20.58.1780">
    <property type="match status" value="1"/>
</dbReference>
<feature type="domain" description="Nucleoporin Nup133/Nup155-like C-terminal" evidence="5">
    <location>
        <begin position="578"/>
        <end position="1068"/>
    </location>
</feature>
<keyword evidence="4" id="KW-0539">Nucleus</keyword>
<dbReference type="GO" id="GO:0036228">
    <property type="term" value="P:protein localization to nuclear inner membrane"/>
    <property type="evidence" value="ECO:0007669"/>
    <property type="project" value="TreeGrafter"/>
</dbReference>
<dbReference type="EMBL" id="JAEPRD010000160">
    <property type="protein sequence ID" value="KAG2195840.1"/>
    <property type="molecule type" value="Genomic_DNA"/>
</dbReference>
<dbReference type="GO" id="GO:0044611">
    <property type="term" value="C:nuclear pore inner ring"/>
    <property type="evidence" value="ECO:0007669"/>
    <property type="project" value="TreeGrafter"/>
</dbReference>
<evidence type="ECO:0000259" key="5">
    <source>
        <dbReference type="Pfam" id="PF03177"/>
    </source>
</evidence>
<keyword evidence="3" id="KW-0813">Transport</keyword>
<sequence>MQASATPNSVRPQFNDIENLVNAGKAVETVIMQDEIYPDLGDVLTGGTSDSYIKPLSSPAEEFSELHRVPIPQSIQTQMGGLQFRCFMGLFPEIGRAWLTIDHRLFIWNYTNPQIFEYKDQDQIIVSVAIIKPKPGIFGDKIHHILVLSTPLQIILLGLHVSLDDLKLFVLDMTVPADDIQMRVIKGTDDGRIFMIGNDANVYEFIYNAPGSLFTSKCYIVCRTTPSYMKYVPQFMSNVGRASNKALAVDNERKVLYLMDETSVEAIHLGNNSNEYRSIAKNINIVESALQICRQYSRSYNVDAFRLESIHVISEAESKRIHLMVMTSAGFRLYFSLYKDGFRNTITPPSYVPNALELGHVRLPPPADVLTAPLRLRKTYYDCGICLSVNHIDEARDMITVTSVAPSITPPSQPSSYPLISAVPNRPVYVETFDTVIPRSKAWEITETKPEMRGKHPMKEIAQQLSQPARQFIAMTTEDIVFYSKLRPVDVLLKTLDKSGRLPMDEQKDYQAFFERYGKTESCAMCLSVICNTEVQSTVAKATTVFFEYGGAPTTINSMQAVGNHLGQIMGSTGVTFSGRHDGFLLYFSRMIAPIWNLKVFVNCDPTNPQSRVRFAQAQTILYDSRANLQRLKAFMDKNSKFHDSANISDPKFQATDRTQLELDLAEQKSVHELYLLLAQCIDVVFFVEFLLDSYLETIITKDTPADNLQALFDLDIKTMLTTSEGRGLASDLVVAIIGKYGAPGSHASFNVVSHELQRRCSSYFGANDILFFQGMEHLGRSICAETEYDRMFSIKESLKHFNKAASSIPEDKLKAICQVYVRFAFHIGVVQLSLSRAQMLDPDNLALVAFESPQKSNELQSNLYKARLSAYDFALEALSDAHRLKYQPLPAGRSPIGDPNVYSRMVTDAALESKDAIFHFRLYSWFIENNLRDELLIIDTPFLVPYFKEYVKDDVSSWEFLWKYYRSHGQYFKAAVYLRLLAFSESPSISLSRRVEFLALAGINIQVTYEDNTVSPGDVALFRQELEKNIKNSQLQKRVQDILRSTDDVEAQVAADNLDKMLLSENDLKDCISNFHVLSIHLSQNI</sequence>
<dbReference type="GO" id="GO:0006405">
    <property type="term" value="P:RNA export from nucleus"/>
    <property type="evidence" value="ECO:0007669"/>
    <property type="project" value="TreeGrafter"/>
</dbReference>
<dbReference type="InterPro" id="IPR004870">
    <property type="entry name" value="Nucleoporin_Nup155"/>
</dbReference>
<comment type="subcellular location">
    <subcellularLocation>
        <location evidence="1">Nucleus</location>
    </subcellularLocation>
</comment>
<evidence type="ECO:0000259" key="6">
    <source>
        <dbReference type="Pfam" id="PF08801"/>
    </source>
</evidence>
<name>A0A8H7QQB9_9FUNG</name>
<dbReference type="Gene3D" id="1.25.40.440">
    <property type="entry name" value="Nucleoporin, helical domain, central subdomain"/>
    <property type="match status" value="1"/>
</dbReference>